<keyword evidence="2 6" id="KW-0812">Transmembrane</keyword>
<dbReference type="PANTHER" id="PTHR38480">
    <property type="entry name" value="SLR0254 PROTEIN"/>
    <property type="match status" value="1"/>
</dbReference>
<evidence type="ECO:0000256" key="4">
    <source>
        <dbReference type="ARBA" id="ARBA00023136"/>
    </source>
</evidence>
<dbReference type="Proteomes" id="UP000317648">
    <property type="component" value="Chromosome"/>
</dbReference>
<dbReference type="PANTHER" id="PTHR38480:SF1">
    <property type="entry name" value="SLR0254 PROTEIN"/>
    <property type="match status" value="1"/>
</dbReference>
<dbReference type="GO" id="GO:0016020">
    <property type="term" value="C:membrane"/>
    <property type="evidence" value="ECO:0007669"/>
    <property type="project" value="UniProtKB-SubCell"/>
</dbReference>
<dbReference type="Pfam" id="PF06271">
    <property type="entry name" value="RDD"/>
    <property type="match status" value="1"/>
</dbReference>
<feature type="transmembrane region" description="Helical" evidence="6">
    <location>
        <begin position="67"/>
        <end position="90"/>
    </location>
</feature>
<evidence type="ECO:0000313" key="8">
    <source>
        <dbReference type="EMBL" id="QDU96451.1"/>
    </source>
</evidence>
<comment type="subcellular location">
    <subcellularLocation>
        <location evidence="1">Membrane</location>
        <topology evidence="1">Multi-pass membrane protein</topology>
    </subcellularLocation>
</comment>
<accession>A0A518DX67</accession>
<sequence>MSTANAQLDNTIGIVTPENITFQYRVAGPFRRGPAFLVDIMLRVLAIIAVYIGVGLLTAGLSMVMPFLASVFSWLAGVAWIGLGVLVFAVDQLYGGLFETYMNGQTPGKRMLGLRVVTTSGQPINGMQAVMRNVLRYADMMPMLPLASLLFVLDRLMGERTTPEAFVLIFVVPTFLLGLGAMALTPRRQRLGDLVCDTMVISENQKWSIGLARLEDARAPELAAFIPARFEFSRPLAKALAMYVERRQGLSELRRREIAQSLAQPLLVKFGLPPDTSYDLMLCAMYYRAFIADRGEETRSPFGLPGAQNWASSLAKGPPAQMFDSAPGKQGDARPAVPLAAEAATDDLIRYDLPGSTPSSGR</sequence>
<protein>
    <submittedName>
        <fullName evidence="8">RDD family protein</fullName>
    </submittedName>
</protein>
<evidence type="ECO:0000256" key="1">
    <source>
        <dbReference type="ARBA" id="ARBA00004141"/>
    </source>
</evidence>
<evidence type="ECO:0000256" key="3">
    <source>
        <dbReference type="ARBA" id="ARBA00022989"/>
    </source>
</evidence>
<dbReference type="OrthoDB" id="9787732at2"/>
<dbReference type="KEGG" id="lcre:Pla8534_42720"/>
<keyword evidence="9" id="KW-1185">Reference proteome</keyword>
<name>A0A518DX67_9BACT</name>
<dbReference type="InterPro" id="IPR010432">
    <property type="entry name" value="RDD"/>
</dbReference>
<evidence type="ECO:0000256" key="6">
    <source>
        <dbReference type="SAM" id="Phobius"/>
    </source>
</evidence>
<dbReference type="RefSeq" id="WP_145055081.1">
    <property type="nucleotide sequence ID" value="NZ_CP036433.1"/>
</dbReference>
<keyword evidence="3 6" id="KW-1133">Transmembrane helix</keyword>
<organism evidence="8 9">
    <name type="scientific">Lignipirellula cremea</name>
    <dbReference type="NCBI Taxonomy" id="2528010"/>
    <lineage>
        <taxon>Bacteria</taxon>
        <taxon>Pseudomonadati</taxon>
        <taxon>Planctomycetota</taxon>
        <taxon>Planctomycetia</taxon>
        <taxon>Pirellulales</taxon>
        <taxon>Pirellulaceae</taxon>
        <taxon>Lignipirellula</taxon>
    </lineage>
</organism>
<feature type="domain" description="RDD" evidence="7">
    <location>
        <begin position="26"/>
        <end position="196"/>
    </location>
</feature>
<dbReference type="AlphaFoldDB" id="A0A518DX67"/>
<feature type="transmembrane region" description="Helical" evidence="6">
    <location>
        <begin position="165"/>
        <end position="184"/>
    </location>
</feature>
<dbReference type="EMBL" id="CP036433">
    <property type="protein sequence ID" value="QDU96451.1"/>
    <property type="molecule type" value="Genomic_DNA"/>
</dbReference>
<evidence type="ECO:0000259" key="7">
    <source>
        <dbReference type="Pfam" id="PF06271"/>
    </source>
</evidence>
<gene>
    <name evidence="8" type="ORF">Pla8534_42720</name>
</gene>
<keyword evidence="4 6" id="KW-0472">Membrane</keyword>
<evidence type="ECO:0000313" key="9">
    <source>
        <dbReference type="Proteomes" id="UP000317648"/>
    </source>
</evidence>
<evidence type="ECO:0000256" key="2">
    <source>
        <dbReference type="ARBA" id="ARBA00022692"/>
    </source>
</evidence>
<reference evidence="8 9" key="1">
    <citation type="submission" date="2019-02" db="EMBL/GenBank/DDBJ databases">
        <title>Deep-cultivation of Planctomycetes and their phenomic and genomic characterization uncovers novel biology.</title>
        <authorList>
            <person name="Wiegand S."/>
            <person name="Jogler M."/>
            <person name="Boedeker C."/>
            <person name="Pinto D."/>
            <person name="Vollmers J."/>
            <person name="Rivas-Marin E."/>
            <person name="Kohn T."/>
            <person name="Peeters S.H."/>
            <person name="Heuer A."/>
            <person name="Rast P."/>
            <person name="Oberbeckmann S."/>
            <person name="Bunk B."/>
            <person name="Jeske O."/>
            <person name="Meyerdierks A."/>
            <person name="Storesund J.E."/>
            <person name="Kallscheuer N."/>
            <person name="Luecker S."/>
            <person name="Lage O.M."/>
            <person name="Pohl T."/>
            <person name="Merkel B.J."/>
            <person name="Hornburger P."/>
            <person name="Mueller R.-W."/>
            <person name="Bruemmer F."/>
            <person name="Labrenz M."/>
            <person name="Spormann A.M."/>
            <person name="Op den Camp H."/>
            <person name="Overmann J."/>
            <person name="Amann R."/>
            <person name="Jetten M.S.M."/>
            <person name="Mascher T."/>
            <person name="Medema M.H."/>
            <person name="Devos D.P."/>
            <person name="Kaster A.-K."/>
            <person name="Ovreas L."/>
            <person name="Rohde M."/>
            <person name="Galperin M.Y."/>
            <person name="Jogler C."/>
        </authorList>
    </citation>
    <scope>NUCLEOTIDE SEQUENCE [LARGE SCALE GENOMIC DNA]</scope>
    <source>
        <strain evidence="8 9">Pla85_3_4</strain>
    </source>
</reference>
<evidence type="ECO:0000256" key="5">
    <source>
        <dbReference type="SAM" id="MobiDB-lite"/>
    </source>
</evidence>
<feature type="transmembrane region" description="Helical" evidence="6">
    <location>
        <begin position="134"/>
        <end position="153"/>
    </location>
</feature>
<proteinExistence type="predicted"/>
<feature type="region of interest" description="Disordered" evidence="5">
    <location>
        <begin position="315"/>
        <end position="338"/>
    </location>
</feature>
<feature type="transmembrane region" description="Helical" evidence="6">
    <location>
        <begin position="40"/>
        <end position="61"/>
    </location>
</feature>